<accession>A0A8J4V816</accession>
<evidence type="ECO:0000256" key="1">
    <source>
        <dbReference type="RuleBase" id="RU000383"/>
    </source>
</evidence>
<feature type="domain" description="Cyclin-like" evidence="3">
    <location>
        <begin position="36"/>
        <end position="136"/>
    </location>
</feature>
<evidence type="ECO:0000313" key="5">
    <source>
        <dbReference type="Proteomes" id="UP000695562"/>
    </source>
</evidence>
<dbReference type="PIRSF" id="PIRSF036580">
    <property type="entry name" value="Cyclin_L"/>
    <property type="match status" value="1"/>
</dbReference>
<proteinExistence type="inferred from homology"/>
<evidence type="ECO:0000313" key="4">
    <source>
        <dbReference type="EMBL" id="KAF2077372.1"/>
    </source>
</evidence>
<dbReference type="EMBL" id="AJWJ01000030">
    <property type="protein sequence ID" value="KAF2077372.1"/>
    <property type="molecule type" value="Genomic_DNA"/>
</dbReference>
<keyword evidence="5" id="KW-1185">Reference proteome</keyword>
<dbReference type="Pfam" id="PF00134">
    <property type="entry name" value="Cyclin_N"/>
    <property type="match status" value="1"/>
</dbReference>
<dbReference type="Proteomes" id="UP000695562">
    <property type="component" value="Unassembled WGS sequence"/>
</dbReference>
<reference evidence="4" key="1">
    <citation type="submission" date="2020-01" db="EMBL/GenBank/DDBJ databases">
        <title>Development of genomics and gene disruption for Polysphondylium violaceum indicates a role for the polyketide synthase stlB in stalk morphogenesis.</title>
        <authorList>
            <person name="Narita B."/>
            <person name="Kawabe Y."/>
            <person name="Kin K."/>
            <person name="Saito T."/>
            <person name="Gibbs R."/>
            <person name="Kuspa A."/>
            <person name="Muzny D."/>
            <person name="Queller D."/>
            <person name="Richards S."/>
            <person name="Strassman J."/>
            <person name="Sucgang R."/>
            <person name="Worley K."/>
            <person name="Schaap P."/>
        </authorList>
    </citation>
    <scope>NUCLEOTIDE SEQUENCE</scope>
    <source>
        <strain evidence="4">QSvi11</strain>
    </source>
</reference>
<comment type="similarity">
    <text evidence="1">Belongs to the cyclin family.</text>
</comment>
<feature type="compositionally biased region" description="Polar residues" evidence="2">
    <location>
        <begin position="315"/>
        <end position="324"/>
    </location>
</feature>
<dbReference type="InterPro" id="IPR036915">
    <property type="entry name" value="Cyclin-like_sf"/>
</dbReference>
<organism evidence="4 5">
    <name type="scientific">Polysphondylium violaceum</name>
    <dbReference type="NCBI Taxonomy" id="133409"/>
    <lineage>
        <taxon>Eukaryota</taxon>
        <taxon>Amoebozoa</taxon>
        <taxon>Evosea</taxon>
        <taxon>Eumycetozoa</taxon>
        <taxon>Dictyostelia</taxon>
        <taxon>Dictyosteliales</taxon>
        <taxon>Dictyosteliaceae</taxon>
        <taxon>Polysphondylium</taxon>
    </lineage>
</organism>
<dbReference type="AlphaFoldDB" id="A0A8J4V816"/>
<dbReference type="SMART" id="SM00385">
    <property type="entry name" value="CYCLIN"/>
    <property type="match status" value="2"/>
</dbReference>
<feature type="region of interest" description="Disordered" evidence="2">
    <location>
        <begin position="239"/>
        <end position="338"/>
    </location>
</feature>
<dbReference type="PANTHER" id="PTHR10026">
    <property type="entry name" value="CYCLIN"/>
    <property type="match status" value="1"/>
</dbReference>
<feature type="compositionally biased region" description="Low complexity" evidence="2">
    <location>
        <begin position="296"/>
        <end position="307"/>
    </location>
</feature>
<protein>
    <recommendedName>
        <fullName evidence="3">Cyclin-like domain-containing protein</fullName>
    </recommendedName>
</protein>
<dbReference type="InterPro" id="IPR043198">
    <property type="entry name" value="Cyclin/Ssn8"/>
</dbReference>
<evidence type="ECO:0000256" key="2">
    <source>
        <dbReference type="SAM" id="MobiDB-lite"/>
    </source>
</evidence>
<feature type="domain" description="Cyclin-like" evidence="3">
    <location>
        <begin position="149"/>
        <end position="234"/>
    </location>
</feature>
<dbReference type="GO" id="GO:0006357">
    <property type="term" value="P:regulation of transcription by RNA polymerase II"/>
    <property type="evidence" value="ECO:0007669"/>
    <property type="project" value="InterPro"/>
</dbReference>
<sequence>MSTKTNSKWYFTKEQVLKHYGPDVKFEVTYRRASAAFIQEMGIKLKLPQLTIATAIAYFHRFFIRHQLKDHDRYIVSTASLFLAGKVEETPRKLDDVIKVSNMIRHKKKPENTPTSPEELAEIKNQVLTSEHAILTTIAFELAVDHPYKYLLEFMKAIGGNISLCQVAWNFVNDSLRTSLCLNYPPDLISYASIYLATKFLHYHLYTEGKKQQWWEVLNIKLEVLEDISKQILDLYEPSQLPPGAQSSSSSSSSSTTNNNNNQSATTTPSNSTSNGRSSSPLPPPPPPPNDREEGTNVNTTPTSSSNRLHPGSAGKNQRYSPYGNSPYRKEKESNNNN</sequence>
<feature type="compositionally biased region" description="Basic and acidic residues" evidence="2">
    <location>
        <begin position="328"/>
        <end position="338"/>
    </location>
</feature>
<comment type="caution">
    <text evidence="4">The sequence shown here is derived from an EMBL/GenBank/DDBJ whole genome shotgun (WGS) entry which is preliminary data.</text>
</comment>
<feature type="compositionally biased region" description="Low complexity" evidence="2">
    <location>
        <begin position="239"/>
        <end position="280"/>
    </location>
</feature>
<dbReference type="GO" id="GO:0016538">
    <property type="term" value="F:cyclin-dependent protein serine/threonine kinase regulator activity"/>
    <property type="evidence" value="ECO:0007669"/>
    <property type="project" value="InterPro"/>
</dbReference>
<evidence type="ECO:0000259" key="3">
    <source>
        <dbReference type="SMART" id="SM00385"/>
    </source>
</evidence>
<name>A0A8J4V816_9MYCE</name>
<keyword evidence="1" id="KW-0195">Cyclin</keyword>
<dbReference type="Gene3D" id="1.10.472.10">
    <property type="entry name" value="Cyclin-like"/>
    <property type="match status" value="2"/>
</dbReference>
<dbReference type="SUPFAM" id="SSF47954">
    <property type="entry name" value="Cyclin-like"/>
    <property type="match status" value="2"/>
</dbReference>
<dbReference type="InterPro" id="IPR006671">
    <property type="entry name" value="Cyclin_N"/>
</dbReference>
<dbReference type="OrthoDB" id="10264655at2759"/>
<dbReference type="InterPro" id="IPR013763">
    <property type="entry name" value="Cyclin-like_dom"/>
</dbReference>
<gene>
    <name evidence="4" type="ORF">CYY_001300</name>
</gene>
<dbReference type="Pfam" id="PF21797">
    <property type="entry name" value="CycT2-like_C"/>
    <property type="match status" value="1"/>
</dbReference>